<evidence type="ECO:0000313" key="4">
    <source>
        <dbReference type="Proteomes" id="UP001500791"/>
    </source>
</evidence>
<proteinExistence type="predicted"/>
<reference evidence="4" key="1">
    <citation type="journal article" date="2019" name="Int. J. Syst. Evol. Microbiol.">
        <title>The Global Catalogue of Microorganisms (GCM) 10K type strain sequencing project: providing services to taxonomists for standard genome sequencing and annotation.</title>
        <authorList>
            <consortium name="The Broad Institute Genomics Platform"/>
            <consortium name="The Broad Institute Genome Sequencing Center for Infectious Disease"/>
            <person name="Wu L."/>
            <person name="Ma J."/>
        </authorList>
    </citation>
    <scope>NUCLEOTIDE SEQUENCE [LARGE SCALE GENOMIC DNA]</scope>
    <source>
        <strain evidence="4">JCM 13476</strain>
    </source>
</reference>
<feature type="domain" description="Lnb N-terminal periplasmic" evidence="2">
    <location>
        <begin position="136"/>
        <end position="291"/>
    </location>
</feature>
<comment type="caution">
    <text evidence="3">The sequence shown here is derived from an EMBL/GenBank/DDBJ whole genome shotgun (WGS) entry which is preliminary data.</text>
</comment>
<keyword evidence="4" id="KW-1185">Reference proteome</keyword>
<dbReference type="Pfam" id="PF13387">
    <property type="entry name" value="Lnb_N"/>
    <property type="match status" value="1"/>
</dbReference>
<dbReference type="InterPro" id="IPR025178">
    <property type="entry name" value="Lnb_N"/>
</dbReference>
<dbReference type="EMBL" id="BAAAEJ010000003">
    <property type="protein sequence ID" value="GAA0386289.1"/>
    <property type="molecule type" value="Genomic_DNA"/>
</dbReference>
<keyword evidence="1" id="KW-1133">Transmembrane helix</keyword>
<organism evidence="3 4">
    <name type="scientific">Brevundimonas terrae</name>
    <dbReference type="NCBI Taxonomy" id="363631"/>
    <lineage>
        <taxon>Bacteria</taxon>
        <taxon>Pseudomonadati</taxon>
        <taxon>Pseudomonadota</taxon>
        <taxon>Alphaproteobacteria</taxon>
        <taxon>Caulobacterales</taxon>
        <taxon>Caulobacteraceae</taxon>
        <taxon>Brevundimonas</taxon>
    </lineage>
</organism>
<dbReference type="Proteomes" id="UP001500791">
    <property type="component" value="Unassembled WGS sequence"/>
</dbReference>
<keyword evidence="1" id="KW-0472">Membrane</keyword>
<feature type="transmembrane region" description="Helical" evidence="1">
    <location>
        <begin position="22"/>
        <end position="41"/>
    </location>
</feature>
<protein>
    <submittedName>
        <fullName evidence="3">DUF4105 domain-containing protein</fullName>
    </submittedName>
</protein>
<evidence type="ECO:0000259" key="2">
    <source>
        <dbReference type="Pfam" id="PF13387"/>
    </source>
</evidence>
<name>A0ABP3I121_9CAUL</name>
<evidence type="ECO:0000256" key="1">
    <source>
        <dbReference type="SAM" id="Phobius"/>
    </source>
</evidence>
<gene>
    <name evidence="3" type="ORF">GCM10009093_11440</name>
</gene>
<sequence length="340" mass="38186">MLTKGDCVTVSAVKTRASGAKWAWGSLLVTLPVVAWTALAVHYQLRPLIGVWAYAVPLLMLAVQVWVSLMGRGRAWVVLAIMVAVVALGWAQVRPLQVRDWAPELSHGVVADIQGSTVHLSNVRDFRWRTRDDGEQRWISQTVDLDQLETVDFISTVWASPHIAHTMVSFGFSDGQHVVFSAEIRREKHEKFSEIGGFFKQFELVLIGATEEDIVKLRTHARNEDVSIFPLTMTPAQRKALFLSYVGLGNDLAAKPRFYQTITTNCTTVIWKLARTVEKRLPMDWRILLSGHTQDYLYDLGVIKNDRPLTDIKAKAHITETARALPDTAPYSQAIRQGLS</sequence>
<evidence type="ECO:0000313" key="3">
    <source>
        <dbReference type="EMBL" id="GAA0386289.1"/>
    </source>
</evidence>
<feature type="transmembrane region" description="Helical" evidence="1">
    <location>
        <begin position="73"/>
        <end position="91"/>
    </location>
</feature>
<feature type="transmembrane region" description="Helical" evidence="1">
    <location>
        <begin position="48"/>
        <end position="67"/>
    </location>
</feature>
<accession>A0ABP3I121</accession>
<keyword evidence="1" id="KW-0812">Transmembrane</keyword>